<dbReference type="VEuPathDB" id="VectorBase:SSCA010069"/>
<comment type="caution">
    <text evidence="1">The sequence shown here is derived from an EMBL/GenBank/DDBJ whole genome shotgun (WGS) entry which is preliminary data.</text>
</comment>
<dbReference type="PANTHER" id="PTHR13155:SF1">
    <property type="entry name" value="A-KINASE ANCHOR PROTEIN 10, MITOCHONDRIAL"/>
    <property type="match status" value="1"/>
</dbReference>
<reference evidence="1 2" key="1">
    <citation type="journal article" date="2015" name="Parasit. Vectors">
        <title>Draft genome of the scabies mite.</title>
        <authorList>
            <person name="Rider S.D.Jr."/>
            <person name="Morgan M.S."/>
            <person name="Arlian L.G."/>
        </authorList>
    </citation>
    <scope>NUCLEOTIDE SEQUENCE [LARGE SCALE GENOMIC DNA]</scope>
    <source>
        <strain evidence="1">Arlian Lab</strain>
    </source>
</reference>
<evidence type="ECO:0000313" key="2">
    <source>
        <dbReference type="Proteomes" id="UP000616769"/>
    </source>
</evidence>
<gene>
    <name evidence="1" type="ORF">QR98_0020250</name>
</gene>
<dbReference type="SUPFAM" id="SSF48097">
    <property type="entry name" value="Regulator of G-protein signaling, RGS"/>
    <property type="match status" value="2"/>
</dbReference>
<dbReference type="GO" id="GO:0005886">
    <property type="term" value="C:plasma membrane"/>
    <property type="evidence" value="ECO:0007669"/>
    <property type="project" value="TreeGrafter"/>
</dbReference>
<dbReference type="InterPro" id="IPR044926">
    <property type="entry name" value="RGS_subdomain_2"/>
</dbReference>
<dbReference type="GO" id="GO:0008104">
    <property type="term" value="P:intracellular protein localization"/>
    <property type="evidence" value="ECO:0007669"/>
    <property type="project" value="TreeGrafter"/>
</dbReference>
<protein>
    <submittedName>
        <fullName evidence="1">Uncharacterized protein</fullName>
    </submittedName>
</protein>
<dbReference type="InterPro" id="IPR052246">
    <property type="entry name" value="Cell_Polariz_PKAAnc"/>
</dbReference>
<dbReference type="Proteomes" id="UP000616769">
    <property type="component" value="Unassembled WGS sequence"/>
</dbReference>
<dbReference type="InterPro" id="IPR036305">
    <property type="entry name" value="RGS_sf"/>
</dbReference>
<dbReference type="EMBL" id="JXLN01005493">
    <property type="protein sequence ID" value="KPM03592.1"/>
    <property type="molecule type" value="Genomic_DNA"/>
</dbReference>
<organism evidence="1 2">
    <name type="scientific">Sarcoptes scabiei</name>
    <name type="common">Itch mite</name>
    <name type="synonym">Acarus scabiei</name>
    <dbReference type="NCBI Taxonomy" id="52283"/>
    <lineage>
        <taxon>Eukaryota</taxon>
        <taxon>Metazoa</taxon>
        <taxon>Ecdysozoa</taxon>
        <taxon>Arthropoda</taxon>
        <taxon>Chelicerata</taxon>
        <taxon>Arachnida</taxon>
        <taxon>Acari</taxon>
        <taxon>Acariformes</taxon>
        <taxon>Sarcoptiformes</taxon>
        <taxon>Astigmata</taxon>
        <taxon>Psoroptidia</taxon>
        <taxon>Sarcoptoidea</taxon>
        <taxon>Sarcoptidae</taxon>
        <taxon>Sarcoptinae</taxon>
        <taxon>Sarcoptes</taxon>
    </lineage>
</organism>
<dbReference type="PANTHER" id="PTHR13155">
    <property type="entry name" value="A-KINASE ANCHOR PROTEINS"/>
    <property type="match status" value="1"/>
</dbReference>
<accession>A0A131ZXK8</accession>
<sequence>MSLSHVFENLIGLFLEYFRLKKKPNYVNEFFQNQLQNHNNDYGDGGDRSYQPLRTDQNKLISKKSNRMNEKNASSLQINMQSMKKALKKFGKIPQRQERENFETNPIAKLLSAELKSDRNIFSLFESSLDCSFKQCLSKKQILPCFVQFMESSGQYTHKLIKCFLQAQCLRIFVEENLSEIDLKINNEDEEARCEGSKSETSKSQRDYFEEFQHDFHRLHERFLHPNSDCYILIDYGIQTQIDRLFDKNSNNNHDHKSSSSASNENLIRIFYSLWNVLANQIESKYYENFLRSKFYLQYELNVLSNHRKLHLSDILFANSAITSTFIDFMHTKKMKKYLDFLLVFKNYRLFSEQHQDALIIANRFFKTNNPESFLECNETIRNEIIHSIQDQDHFKNSCFDTFAKILMEFIEKNYLPQFIRGSLFQEYLQNCQRKLANSDEKPSMISKQSLFNHDVNPDSVQSQRRSHLENQSLDNENLWDRNLKGHLQFTYIDKYGRINNTLQPEPSSRMNNNKFTRLFRKLSFSQEEDESKQDDAWKVAESIINDVCSVTNLTTTKNFLNRIYHNPLAIN</sequence>
<name>A0A131ZXK8_SARSC</name>
<evidence type="ECO:0000313" key="1">
    <source>
        <dbReference type="EMBL" id="KPM03592.1"/>
    </source>
</evidence>
<dbReference type="PROSITE" id="PS50132">
    <property type="entry name" value="RGS"/>
    <property type="match status" value="1"/>
</dbReference>
<dbReference type="AlphaFoldDB" id="A0A131ZXK8"/>
<proteinExistence type="predicted"/>
<dbReference type="OrthoDB" id="5584247at2759"/>
<dbReference type="InterPro" id="IPR016137">
    <property type="entry name" value="RGS"/>
</dbReference>
<dbReference type="GO" id="GO:0005739">
    <property type="term" value="C:mitochondrion"/>
    <property type="evidence" value="ECO:0007669"/>
    <property type="project" value="TreeGrafter"/>
</dbReference>
<dbReference type="Gene3D" id="1.10.167.10">
    <property type="entry name" value="Regulator of G-protein Signalling 4, domain 2"/>
    <property type="match status" value="2"/>
</dbReference>
<dbReference type="Pfam" id="PF00615">
    <property type="entry name" value="RGS"/>
    <property type="match status" value="1"/>
</dbReference>